<feature type="region of interest" description="Disordered" evidence="15">
    <location>
        <begin position="18"/>
        <end position="48"/>
    </location>
</feature>
<dbReference type="Pfam" id="PF00069">
    <property type="entry name" value="Pkinase"/>
    <property type="match status" value="1"/>
</dbReference>
<dbReference type="InterPro" id="IPR008271">
    <property type="entry name" value="Ser/Thr_kinase_AS"/>
</dbReference>
<keyword evidence="6" id="KW-0808">Transferase</keyword>
<organism evidence="17 18">
    <name type="scientific">Capsella rubella</name>
    <dbReference type="NCBI Taxonomy" id="81985"/>
    <lineage>
        <taxon>Eukaryota</taxon>
        <taxon>Viridiplantae</taxon>
        <taxon>Streptophyta</taxon>
        <taxon>Embryophyta</taxon>
        <taxon>Tracheophyta</taxon>
        <taxon>Spermatophyta</taxon>
        <taxon>Magnoliopsida</taxon>
        <taxon>eudicotyledons</taxon>
        <taxon>Gunneridae</taxon>
        <taxon>Pentapetalae</taxon>
        <taxon>rosids</taxon>
        <taxon>malvids</taxon>
        <taxon>Brassicales</taxon>
        <taxon>Brassicaceae</taxon>
        <taxon>Camelineae</taxon>
        <taxon>Capsella</taxon>
    </lineage>
</organism>
<evidence type="ECO:0000256" key="11">
    <source>
        <dbReference type="ARBA" id="ARBA00023139"/>
    </source>
</evidence>
<evidence type="ECO:0000256" key="1">
    <source>
        <dbReference type="ARBA" id="ARBA00004193"/>
    </source>
</evidence>
<comment type="catalytic activity">
    <reaction evidence="13">
        <text>L-threonyl-[protein] + ATP = O-phospho-L-threonyl-[protein] + ADP + H(+)</text>
        <dbReference type="Rhea" id="RHEA:46608"/>
        <dbReference type="Rhea" id="RHEA-COMP:11060"/>
        <dbReference type="Rhea" id="RHEA-COMP:11605"/>
        <dbReference type="ChEBI" id="CHEBI:15378"/>
        <dbReference type="ChEBI" id="CHEBI:30013"/>
        <dbReference type="ChEBI" id="CHEBI:30616"/>
        <dbReference type="ChEBI" id="CHEBI:61977"/>
        <dbReference type="ChEBI" id="CHEBI:456216"/>
        <dbReference type="EC" id="2.7.11.1"/>
    </reaction>
</comment>
<dbReference type="AlphaFoldDB" id="R0HHC7"/>
<proteinExistence type="inferred from homology"/>
<dbReference type="Proteomes" id="UP000029121">
    <property type="component" value="Unassembled WGS sequence"/>
</dbReference>
<keyword evidence="10" id="KW-0472">Membrane</keyword>
<dbReference type="PANTHER" id="PTHR47985">
    <property type="entry name" value="OS07G0668900 PROTEIN"/>
    <property type="match status" value="1"/>
</dbReference>
<evidence type="ECO:0000313" key="17">
    <source>
        <dbReference type="EMBL" id="EOA23203.1"/>
    </source>
</evidence>
<evidence type="ECO:0000256" key="6">
    <source>
        <dbReference type="ARBA" id="ARBA00022679"/>
    </source>
</evidence>
<dbReference type="FunFam" id="1.10.510.10:FF:000032">
    <property type="entry name" value="Serine/threonine-protein kinase PBS1"/>
    <property type="match status" value="1"/>
</dbReference>
<keyword evidence="12" id="KW-0449">Lipoprotein</keyword>
<dbReference type="CDD" id="cd14066">
    <property type="entry name" value="STKc_IRAK"/>
    <property type="match status" value="1"/>
</dbReference>
<dbReference type="SUPFAM" id="SSF56112">
    <property type="entry name" value="Protein kinase-like (PK-like)"/>
    <property type="match status" value="1"/>
</dbReference>
<evidence type="ECO:0000256" key="5">
    <source>
        <dbReference type="ARBA" id="ARBA00022527"/>
    </source>
</evidence>
<keyword evidence="4" id="KW-1003">Cell membrane</keyword>
<keyword evidence="9" id="KW-0067">ATP-binding</keyword>
<reference evidence="18" key="1">
    <citation type="journal article" date="2013" name="Nat. Genet.">
        <title>The Capsella rubella genome and the genomic consequences of rapid mating system evolution.</title>
        <authorList>
            <person name="Slotte T."/>
            <person name="Hazzouri K.M."/>
            <person name="Agren J.A."/>
            <person name="Koenig D."/>
            <person name="Maumus F."/>
            <person name="Guo Y.L."/>
            <person name="Steige K."/>
            <person name="Platts A.E."/>
            <person name="Escobar J.S."/>
            <person name="Newman L.K."/>
            <person name="Wang W."/>
            <person name="Mandakova T."/>
            <person name="Vello E."/>
            <person name="Smith L.M."/>
            <person name="Henz S.R."/>
            <person name="Steffen J."/>
            <person name="Takuno S."/>
            <person name="Brandvain Y."/>
            <person name="Coop G."/>
            <person name="Andolfatto P."/>
            <person name="Hu T.T."/>
            <person name="Blanchette M."/>
            <person name="Clark R.M."/>
            <person name="Quesneville H."/>
            <person name="Nordborg M."/>
            <person name="Gaut B.S."/>
            <person name="Lysak M.A."/>
            <person name="Jenkins J."/>
            <person name="Grimwood J."/>
            <person name="Chapman J."/>
            <person name="Prochnik S."/>
            <person name="Shu S."/>
            <person name="Rokhsar D."/>
            <person name="Schmutz J."/>
            <person name="Weigel D."/>
            <person name="Wright S.I."/>
        </authorList>
    </citation>
    <scope>NUCLEOTIDE SEQUENCE [LARGE SCALE GENOMIC DNA]</scope>
    <source>
        <strain evidence="18">cv. Monte Gargano</strain>
    </source>
</reference>
<dbReference type="GO" id="GO:0005524">
    <property type="term" value="F:ATP binding"/>
    <property type="evidence" value="ECO:0007669"/>
    <property type="project" value="UniProtKB-KW"/>
</dbReference>
<dbReference type="InterPro" id="IPR000719">
    <property type="entry name" value="Prot_kinase_dom"/>
</dbReference>
<evidence type="ECO:0000256" key="3">
    <source>
        <dbReference type="ARBA" id="ARBA00012513"/>
    </source>
</evidence>
<dbReference type="SMART" id="SM00220">
    <property type="entry name" value="S_TKc"/>
    <property type="match status" value="1"/>
</dbReference>
<keyword evidence="8" id="KW-0418">Kinase</keyword>
<gene>
    <name evidence="17" type="ORF">CARUB_v10018973mg</name>
</gene>
<dbReference type="GO" id="GO:0004674">
    <property type="term" value="F:protein serine/threonine kinase activity"/>
    <property type="evidence" value="ECO:0007669"/>
    <property type="project" value="UniProtKB-KW"/>
</dbReference>
<comment type="catalytic activity">
    <reaction evidence="14">
        <text>L-seryl-[protein] + ATP = O-phospho-L-seryl-[protein] + ADP + H(+)</text>
        <dbReference type="Rhea" id="RHEA:17989"/>
        <dbReference type="Rhea" id="RHEA-COMP:9863"/>
        <dbReference type="Rhea" id="RHEA-COMP:11604"/>
        <dbReference type="ChEBI" id="CHEBI:15378"/>
        <dbReference type="ChEBI" id="CHEBI:29999"/>
        <dbReference type="ChEBI" id="CHEBI:30616"/>
        <dbReference type="ChEBI" id="CHEBI:83421"/>
        <dbReference type="ChEBI" id="CHEBI:456216"/>
        <dbReference type="EC" id="2.7.11.1"/>
    </reaction>
</comment>
<keyword evidence="5" id="KW-0723">Serine/threonine-protein kinase</keyword>
<dbReference type="PROSITE" id="PS00108">
    <property type="entry name" value="PROTEIN_KINASE_ST"/>
    <property type="match status" value="1"/>
</dbReference>
<dbReference type="Gene3D" id="3.30.200.20">
    <property type="entry name" value="Phosphorylase Kinase, domain 1"/>
    <property type="match status" value="1"/>
</dbReference>
<evidence type="ECO:0000256" key="4">
    <source>
        <dbReference type="ARBA" id="ARBA00022475"/>
    </source>
</evidence>
<name>R0HHC7_9BRAS</name>
<dbReference type="PANTHER" id="PTHR47985:SF82">
    <property type="entry name" value="SERINE_THREONINE-PROTEIN KINASE CDG1"/>
    <property type="match status" value="1"/>
</dbReference>
<dbReference type="eggNOG" id="KOG1187">
    <property type="taxonomic scope" value="Eukaryota"/>
</dbReference>
<evidence type="ECO:0000256" key="14">
    <source>
        <dbReference type="ARBA" id="ARBA00048679"/>
    </source>
</evidence>
<dbReference type="STRING" id="81985.R0HHC7"/>
<accession>R0HHC7</accession>
<dbReference type="EC" id="2.7.11.1" evidence="3"/>
<evidence type="ECO:0000313" key="18">
    <source>
        <dbReference type="Proteomes" id="UP000029121"/>
    </source>
</evidence>
<dbReference type="EMBL" id="KB870809">
    <property type="protein sequence ID" value="EOA23203.1"/>
    <property type="molecule type" value="Genomic_DNA"/>
</dbReference>
<protein>
    <recommendedName>
        <fullName evidence="3">non-specific serine/threonine protein kinase</fullName>
        <ecNumber evidence="3">2.7.11.1</ecNumber>
    </recommendedName>
</protein>
<comment type="subcellular location">
    <subcellularLocation>
        <location evidence="1">Cell membrane</location>
        <topology evidence="1">Lipid-anchor</topology>
    </subcellularLocation>
</comment>
<dbReference type="GO" id="GO:0005886">
    <property type="term" value="C:plasma membrane"/>
    <property type="evidence" value="ECO:0007669"/>
    <property type="project" value="UniProtKB-SubCell"/>
</dbReference>
<dbReference type="Gene3D" id="1.10.510.10">
    <property type="entry name" value="Transferase(Phosphotransferase) domain 1"/>
    <property type="match status" value="1"/>
</dbReference>
<feature type="domain" description="Protein kinase" evidence="16">
    <location>
        <begin position="75"/>
        <end position="355"/>
    </location>
</feature>
<evidence type="ECO:0000256" key="10">
    <source>
        <dbReference type="ARBA" id="ARBA00023136"/>
    </source>
</evidence>
<comment type="similarity">
    <text evidence="2">Belongs to the protein kinase superfamily. Ser/Thr protein kinase family.</text>
</comment>
<keyword evidence="7" id="KW-0547">Nucleotide-binding</keyword>
<keyword evidence="18" id="KW-1185">Reference proteome</keyword>
<evidence type="ECO:0000256" key="13">
    <source>
        <dbReference type="ARBA" id="ARBA00047899"/>
    </source>
</evidence>
<dbReference type="InterPro" id="IPR011009">
    <property type="entry name" value="Kinase-like_dom_sf"/>
</dbReference>
<feature type="compositionally biased region" description="Basic and acidic residues" evidence="15">
    <location>
        <begin position="20"/>
        <end position="38"/>
    </location>
</feature>
<evidence type="ECO:0000256" key="9">
    <source>
        <dbReference type="ARBA" id="ARBA00022840"/>
    </source>
</evidence>
<evidence type="ECO:0000256" key="7">
    <source>
        <dbReference type="ARBA" id="ARBA00022741"/>
    </source>
</evidence>
<evidence type="ECO:0000256" key="2">
    <source>
        <dbReference type="ARBA" id="ARBA00008684"/>
    </source>
</evidence>
<evidence type="ECO:0000259" key="16">
    <source>
        <dbReference type="PROSITE" id="PS50011"/>
    </source>
</evidence>
<dbReference type="PROSITE" id="PS50011">
    <property type="entry name" value="PROTEIN_KINASE_DOM"/>
    <property type="match status" value="1"/>
</dbReference>
<evidence type="ECO:0000256" key="8">
    <source>
        <dbReference type="ARBA" id="ARBA00022777"/>
    </source>
</evidence>
<dbReference type="FunFam" id="3.30.200.20:FF:000244">
    <property type="entry name" value="Serine/threonine-protein kinase CDL1-like"/>
    <property type="match status" value="1"/>
</dbReference>
<sequence>MMPCCFCFAPGRKKNLTNKSDNKSKLDKSDKMIPKLDKSSSSSSSERALETVRDAAEYRCRIFSFQELATATKNFRDTSMIGRGGFGPVYQGRLDTGEKVAVKMLDNSGPQGDKEFLVEVLMLSYLHHENLVHLFGYCAEGDQRLLVYEYMPLGSVEDHIHDLKDDQEGLDWITRIKIARGAAKGLAYLHNEAENPVIYRDLKASNILLDDEYNAKLSDFGLAKFGPSKDMSHVSTRVMGTHGYCAPEYAYSGKLTAKSDIYSFGVVLLELISGRKALMDSCDCTDTSSRYLVHWARTLSRANHMDQIVDPKLSRKGGFSKKLMERTLQMALKCLHEDANARPVITEVVTSLDYIIEYSLRGRIHRRGGRVDTNRAGTSTEMDVIEEESDILERKRVLEEALSWADKCRRGSQPTATPSPNLKS</sequence>
<keyword evidence="11" id="KW-0564">Palmitate</keyword>
<evidence type="ECO:0000256" key="12">
    <source>
        <dbReference type="ARBA" id="ARBA00023288"/>
    </source>
</evidence>
<evidence type="ECO:0000256" key="15">
    <source>
        <dbReference type="SAM" id="MobiDB-lite"/>
    </source>
</evidence>